<sequence>MDVRMRLLVNTTDIGINNRQVRLKMYVQGNGIQAQSSEVVVGMNLIYINGGELLTLTNLELAPLFRLENLEGMSPSQYANALPEGLYTICFELYDFLTNQKISQKSCAQLYLMLNDPPLLNTPSRNESIAVSDFPNILFTWTPRQINATNVSYQFELKEILDPTIDPQIGFLTSPLLYEEELRSTALLYDVSKPNLLPGKRYAWRVRAMSTSGLSLNNVFKNEGYSEIYHFTYASHCPAPTFILSEAVSARSVRVSWLGDKNHTKYHLQYKKAPPLGAGGLWFEMYTMNPQTTLSDLEAGVNYEFRVGGSCEPAVLGNTATFTYSGINQFSMPAAGTATTSFTCGLNPTIAIANQTPITNLIVSETFTAGDFPVKILELTG</sequence>
<dbReference type="EMBL" id="MTCZ01000114">
    <property type="protein sequence ID" value="OWP83436.1"/>
    <property type="molecule type" value="Genomic_DNA"/>
</dbReference>
<dbReference type="InterPro" id="IPR013783">
    <property type="entry name" value="Ig-like_fold"/>
</dbReference>
<dbReference type="CDD" id="cd00063">
    <property type="entry name" value="FN3"/>
    <property type="match status" value="1"/>
</dbReference>
<gene>
    <name evidence="2" type="ORF">BWK59_10480</name>
</gene>
<dbReference type="SMART" id="SM00060">
    <property type="entry name" value="FN3"/>
    <property type="match status" value="2"/>
</dbReference>
<dbReference type="AlphaFoldDB" id="A0A246GGZ0"/>
<comment type="caution">
    <text evidence="2">The sequence shown here is derived from an EMBL/GenBank/DDBJ whole genome shotgun (WGS) entry which is preliminary data.</text>
</comment>
<dbReference type="Gene3D" id="2.60.40.10">
    <property type="entry name" value="Immunoglobulins"/>
    <property type="match status" value="2"/>
</dbReference>
<dbReference type="PROSITE" id="PS50853">
    <property type="entry name" value="FN3"/>
    <property type="match status" value="1"/>
</dbReference>
<organism evidence="2 3">
    <name type="scientific">Flavobacterium davisii</name>
    <dbReference type="NCBI Taxonomy" id="2906077"/>
    <lineage>
        <taxon>Bacteria</taxon>
        <taxon>Pseudomonadati</taxon>
        <taxon>Bacteroidota</taxon>
        <taxon>Flavobacteriia</taxon>
        <taxon>Flavobacteriales</taxon>
        <taxon>Flavobacteriaceae</taxon>
        <taxon>Flavobacterium</taxon>
    </lineage>
</organism>
<evidence type="ECO:0000313" key="3">
    <source>
        <dbReference type="Proteomes" id="UP000197768"/>
    </source>
</evidence>
<evidence type="ECO:0000259" key="1">
    <source>
        <dbReference type="PROSITE" id="PS50853"/>
    </source>
</evidence>
<accession>A0A246GGZ0</accession>
<dbReference type="InterPro" id="IPR003961">
    <property type="entry name" value="FN3_dom"/>
</dbReference>
<feature type="domain" description="Fibronectin type-III" evidence="1">
    <location>
        <begin position="239"/>
        <end position="326"/>
    </location>
</feature>
<name>A0A246GGZ0_9FLAO</name>
<evidence type="ECO:0000313" key="2">
    <source>
        <dbReference type="EMBL" id="OWP83436.1"/>
    </source>
</evidence>
<proteinExistence type="predicted"/>
<feature type="non-terminal residue" evidence="2">
    <location>
        <position position="381"/>
    </location>
</feature>
<dbReference type="InterPro" id="IPR036116">
    <property type="entry name" value="FN3_sf"/>
</dbReference>
<dbReference type="Proteomes" id="UP000197768">
    <property type="component" value="Unassembled WGS sequence"/>
</dbReference>
<dbReference type="SUPFAM" id="SSF49265">
    <property type="entry name" value="Fibronectin type III"/>
    <property type="match status" value="1"/>
</dbReference>
<reference evidence="2 3" key="1">
    <citation type="journal article" date="2017" name="Infect. Genet. Evol.">
        <title>Comparative genome analysis of fish pathogen Flavobacterium columnare reveals extensive sequence diversity within the species.</title>
        <authorList>
            <person name="Kayansamruaj P."/>
            <person name="Dong H.T."/>
            <person name="Hirono I."/>
            <person name="Kondo H."/>
            <person name="Senapin S."/>
            <person name="Rodkhum C."/>
        </authorList>
    </citation>
    <scope>NUCLEOTIDE SEQUENCE [LARGE SCALE GENOMIC DNA]</scope>
    <source>
        <strain evidence="2 3">1215</strain>
    </source>
</reference>
<protein>
    <recommendedName>
        <fullName evidence="1">Fibronectin type-III domain-containing protein</fullName>
    </recommendedName>
</protein>